<dbReference type="InterPro" id="IPR050204">
    <property type="entry name" value="AraC_XylS_family_regulators"/>
</dbReference>
<keyword evidence="1" id="KW-0805">Transcription regulation</keyword>
<dbReference type="SUPFAM" id="SSF46689">
    <property type="entry name" value="Homeodomain-like"/>
    <property type="match status" value="2"/>
</dbReference>
<dbReference type="GO" id="GO:0003700">
    <property type="term" value="F:DNA-binding transcription factor activity"/>
    <property type="evidence" value="ECO:0007669"/>
    <property type="project" value="InterPro"/>
</dbReference>
<keyword evidence="3" id="KW-0010">Activator</keyword>
<dbReference type="SUPFAM" id="SSF51215">
    <property type="entry name" value="Regulatory protein AraC"/>
    <property type="match status" value="1"/>
</dbReference>
<evidence type="ECO:0000259" key="5">
    <source>
        <dbReference type="PROSITE" id="PS01124"/>
    </source>
</evidence>
<accession>A0A951UNE9</accession>
<dbReference type="InterPro" id="IPR018060">
    <property type="entry name" value="HTH_AraC"/>
</dbReference>
<protein>
    <submittedName>
        <fullName evidence="6">AraC family transcriptional regulator</fullName>
    </submittedName>
</protein>
<name>A0A951UNE9_9CYAN</name>
<dbReference type="AlphaFoldDB" id="A0A951UNE9"/>
<reference evidence="6" key="1">
    <citation type="submission" date="2021-05" db="EMBL/GenBank/DDBJ databases">
        <authorList>
            <person name="Pietrasiak N."/>
            <person name="Ward R."/>
            <person name="Stajich J.E."/>
            <person name="Kurbessoian T."/>
        </authorList>
    </citation>
    <scope>NUCLEOTIDE SEQUENCE</scope>
    <source>
        <strain evidence="6">UHER 2000/2452</strain>
    </source>
</reference>
<organism evidence="6 7">
    <name type="scientific">Drouetiella hepatica Uher 2000/2452</name>
    <dbReference type="NCBI Taxonomy" id="904376"/>
    <lineage>
        <taxon>Bacteria</taxon>
        <taxon>Bacillati</taxon>
        <taxon>Cyanobacteriota</taxon>
        <taxon>Cyanophyceae</taxon>
        <taxon>Oculatellales</taxon>
        <taxon>Oculatellaceae</taxon>
        <taxon>Drouetiella</taxon>
    </lineage>
</organism>
<evidence type="ECO:0000313" key="6">
    <source>
        <dbReference type="EMBL" id="MBW4660651.1"/>
    </source>
</evidence>
<evidence type="ECO:0000256" key="1">
    <source>
        <dbReference type="ARBA" id="ARBA00023015"/>
    </source>
</evidence>
<gene>
    <name evidence="6" type="ORF">KME15_18415</name>
</gene>
<evidence type="ECO:0000256" key="4">
    <source>
        <dbReference type="ARBA" id="ARBA00023163"/>
    </source>
</evidence>
<evidence type="ECO:0000313" key="7">
    <source>
        <dbReference type="Proteomes" id="UP000757435"/>
    </source>
</evidence>
<dbReference type="EMBL" id="JAHHHD010000023">
    <property type="protein sequence ID" value="MBW4660651.1"/>
    <property type="molecule type" value="Genomic_DNA"/>
</dbReference>
<dbReference type="InterPro" id="IPR009057">
    <property type="entry name" value="Homeodomain-like_sf"/>
</dbReference>
<sequence length="291" mass="32982">MKTRSQTEFLEQGQLREQVKFWRDPALNNTEMLRATYVTHSFSRHTHEGYAIGVIDAGVEEFTYQGATHRAIADSIVIVHPGEVHTGHAGADEGWQYRMLYPDVGLLQRAIAELQESSAMIPYFPNPVILDDELAGQLRRLHMALEATSSQLERESRFLWTLTQLILRYAQHRPIVLPISPERGAVLRVQDYLHACFAESISLDHLAQIADLKPLRLLRVFQRETGLPPHAYLVQHRVQQAKLMLSSGRAIAQVAYDTGFTDQSHLNRHFKRLVGVTPGQYAIGCRGQRVG</sequence>
<feature type="domain" description="HTH araC/xylS-type" evidence="5">
    <location>
        <begin position="187"/>
        <end position="284"/>
    </location>
</feature>
<dbReference type="Gene3D" id="1.10.10.60">
    <property type="entry name" value="Homeodomain-like"/>
    <property type="match status" value="1"/>
</dbReference>
<reference evidence="6" key="2">
    <citation type="journal article" date="2022" name="Microbiol. Resour. Announc.">
        <title>Metagenome Sequencing to Explore Phylogenomics of Terrestrial Cyanobacteria.</title>
        <authorList>
            <person name="Ward R.D."/>
            <person name="Stajich J.E."/>
            <person name="Johansen J.R."/>
            <person name="Huntemann M."/>
            <person name="Clum A."/>
            <person name="Foster B."/>
            <person name="Foster B."/>
            <person name="Roux S."/>
            <person name="Palaniappan K."/>
            <person name="Varghese N."/>
            <person name="Mukherjee S."/>
            <person name="Reddy T.B.K."/>
            <person name="Daum C."/>
            <person name="Copeland A."/>
            <person name="Chen I.A."/>
            <person name="Ivanova N.N."/>
            <person name="Kyrpides N.C."/>
            <person name="Shapiro N."/>
            <person name="Eloe-Fadrosh E.A."/>
            <person name="Pietrasiak N."/>
        </authorList>
    </citation>
    <scope>NUCLEOTIDE SEQUENCE</scope>
    <source>
        <strain evidence="6">UHER 2000/2452</strain>
    </source>
</reference>
<dbReference type="InterPro" id="IPR003313">
    <property type="entry name" value="AraC-bd"/>
</dbReference>
<dbReference type="InterPro" id="IPR018062">
    <property type="entry name" value="HTH_AraC-typ_CS"/>
</dbReference>
<evidence type="ECO:0000256" key="3">
    <source>
        <dbReference type="ARBA" id="ARBA00023159"/>
    </source>
</evidence>
<dbReference type="PANTHER" id="PTHR46796:SF2">
    <property type="entry name" value="TRANSCRIPTIONAL REGULATORY PROTEIN"/>
    <property type="match status" value="1"/>
</dbReference>
<keyword evidence="4" id="KW-0804">Transcription</keyword>
<evidence type="ECO:0000256" key="2">
    <source>
        <dbReference type="ARBA" id="ARBA00023125"/>
    </source>
</evidence>
<proteinExistence type="predicted"/>
<dbReference type="Pfam" id="PF12833">
    <property type="entry name" value="HTH_18"/>
    <property type="match status" value="1"/>
</dbReference>
<dbReference type="Pfam" id="PF02311">
    <property type="entry name" value="AraC_binding"/>
    <property type="match status" value="1"/>
</dbReference>
<keyword evidence="2" id="KW-0238">DNA-binding</keyword>
<dbReference type="SMART" id="SM00342">
    <property type="entry name" value="HTH_ARAC"/>
    <property type="match status" value="1"/>
</dbReference>
<dbReference type="PROSITE" id="PS01124">
    <property type="entry name" value="HTH_ARAC_FAMILY_2"/>
    <property type="match status" value="1"/>
</dbReference>
<dbReference type="PANTHER" id="PTHR46796">
    <property type="entry name" value="HTH-TYPE TRANSCRIPTIONAL ACTIVATOR RHAS-RELATED"/>
    <property type="match status" value="1"/>
</dbReference>
<dbReference type="Proteomes" id="UP000757435">
    <property type="component" value="Unassembled WGS sequence"/>
</dbReference>
<dbReference type="GO" id="GO:0043565">
    <property type="term" value="F:sequence-specific DNA binding"/>
    <property type="evidence" value="ECO:0007669"/>
    <property type="project" value="InterPro"/>
</dbReference>
<comment type="caution">
    <text evidence="6">The sequence shown here is derived from an EMBL/GenBank/DDBJ whole genome shotgun (WGS) entry which is preliminary data.</text>
</comment>
<dbReference type="InterPro" id="IPR037923">
    <property type="entry name" value="HTH-like"/>
</dbReference>
<dbReference type="PROSITE" id="PS00041">
    <property type="entry name" value="HTH_ARAC_FAMILY_1"/>
    <property type="match status" value="1"/>
</dbReference>